<dbReference type="Proteomes" id="UP000053599">
    <property type="component" value="Unassembled WGS sequence"/>
</dbReference>
<dbReference type="GO" id="GO:0005634">
    <property type="term" value="C:nucleus"/>
    <property type="evidence" value="ECO:0007669"/>
    <property type="project" value="TreeGrafter"/>
</dbReference>
<accession>A0A0D1Z9B4</accession>
<dbReference type="InterPro" id="IPR007219">
    <property type="entry name" value="XnlR_reg_dom"/>
</dbReference>
<dbReference type="PANTHER" id="PTHR31668:SF4">
    <property type="entry name" value="TRANSCRIPTIONAL ACTIVATOR PROTEIN DAL81"/>
    <property type="match status" value="1"/>
</dbReference>
<dbReference type="HOGENOM" id="CLU_946768_0_0_1"/>
<sequence>MSGHHVETGIMVAMAHDLGLNIEPTDWDIPEAEKRRRRRIWWAVYMQDKWSALTLGRPSFIHDDQYKVRMIDRSDFRANESDSPSPEVQRGADVFVAMAYLTQILSTILSTFYTARGLESRLLETSDEVLSTCDMLERELDNWRNRYLIACRDHPGFPDVTGPLELAAHVVTISVYRAILPKTTRLRAPVLALRQKAAEAIFQVVNLLQSLSMSRTSVLWWPVPHVNFSIVGSFAVHMFLSSTSDDDATYWGAQLQTFRQLLETQGVGFPVTRYALARLDLLTGDDDDASDEHS</sequence>
<dbReference type="GO" id="GO:0003677">
    <property type="term" value="F:DNA binding"/>
    <property type="evidence" value="ECO:0007669"/>
    <property type="project" value="InterPro"/>
</dbReference>
<proteinExistence type="predicted"/>
<keyword evidence="1" id="KW-0539">Nucleus</keyword>
<evidence type="ECO:0000313" key="3">
    <source>
        <dbReference type="EMBL" id="KIV83353.1"/>
    </source>
</evidence>
<reference evidence="3 4" key="1">
    <citation type="submission" date="2015-01" db="EMBL/GenBank/DDBJ databases">
        <title>The Genome Sequence of Exophiala sideris CBS121828.</title>
        <authorList>
            <consortium name="The Broad Institute Genomics Platform"/>
            <person name="Cuomo C."/>
            <person name="de Hoog S."/>
            <person name="Gorbushina A."/>
            <person name="Stielow B."/>
            <person name="Teixiera M."/>
            <person name="Abouelleil A."/>
            <person name="Chapman S.B."/>
            <person name="Priest M."/>
            <person name="Young S.K."/>
            <person name="Wortman J."/>
            <person name="Nusbaum C."/>
            <person name="Birren B."/>
        </authorList>
    </citation>
    <scope>NUCLEOTIDE SEQUENCE [LARGE SCALE GENOMIC DNA]</scope>
    <source>
        <strain evidence="3 4">CBS 121828</strain>
    </source>
</reference>
<dbReference type="GO" id="GO:0006351">
    <property type="term" value="P:DNA-templated transcription"/>
    <property type="evidence" value="ECO:0007669"/>
    <property type="project" value="InterPro"/>
</dbReference>
<gene>
    <name evidence="3" type="ORF">PV11_05386</name>
</gene>
<dbReference type="Pfam" id="PF04082">
    <property type="entry name" value="Fungal_trans"/>
    <property type="match status" value="1"/>
</dbReference>
<dbReference type="STRING" id="1016849.A0A0D1Z9B4"/>
<dbReference type="CDD" id="cd12148">
    <property type="entry name" value="fungal_TF_MHR"/>
    <property type="match status" value="1"/>
</dbReference>
<dbReference type="SMART" id="SM00906">
    <property type="entry name" value="Fungal_trans"/>
    <property type="match status" value="1"/>
</dbReference>
<evidence type="ECO:0000313" key="4">
    <source>
        <dbReference type="Proteomes" id="UP000053599"/>
    </source>
</evidence>
<organism evidence="3 4">
    <name type="scientific">Exophiala sideris</name>
    <dbReference type="NCBI Taxonomy" id="1016849"/>
    <lineage>
        <taxon>Eukaryota</taxon>
        <taxon>Fungi</taxon>
        <taxon>Dikarya</taxon>
        <taxon>Ascomycota</taxon>
        <taxon>Pezizomycotina</taxon>
        <taxon>Eurotiomycetes</taxon>
        <taxon>Chaetothyriomycetidae</taxon>
        <taxon>Chaetothyriales</taxon>
        <taxon>Herpotrichiellaceae</taxon>
        <taxon>Exophiala</taxon>
    </lineage>
</organism>
<dbReference type="GO" id="GO:0008270">
    <property type="term" value="F:zinc ion binding"/>
    <property type="evidence" value="ECO:0007669"/>
    <property type="project" value="InterPro"/>
</dbReference>
<dbReference type="GO" id="GO:0001080">
    <property type="term" value="P:nitrogen catabolite activation of transcription from RNA polymerase II promoter"/>
    <property type="evidence" value="ECO:0007669"/>
    <property type="project" value="TreeGrafter"/>
</dbReference>
<dbReference type="InterPro" id="IPR050797">
    <property type="entry name" value="Carb_Metab_Trans_Reg"/>
</dbReference>
<feature type="domain" description="Xylanolytic transcriptional activator regulatory" evidence="2">
    <location>
        <begin position="4"/>
        <end position="77"/>
    </location>
</feature>
<protein>
    <recommendedName>
        <fullName evidence="2">Xylanolytic transcriptional activator regulatory domain-containing protein</fullName>
    </recommendedName>
</protein>
<evidence type="ECO:0000259" key="2">
    <source>
        <dbReference type="SMART" id="SM00906"/>
    </source>
</evidence>
<name>A0A0D1Z9B4_9EURO</name>
<dbReference type="PANTHER" id="PTHR31668">
    <property type="entry name" value="GLUCOSE TRANSPORT TRANSCRIPTION REGULATOR RGT1-RELATED-RELATED"/>
    <property type="match status" value="1"/>
</dbReference>
<dbReference type="EMBL" id="KN846952">
    <property type="protein sequence ID" value="KIV83353.1"/>
    <property type="molecule type" value="Genomic_DNA"/>
</dbReference>
<dbReference type="AlphaFoldDB" id="A0A0D1Z9B4"/>
<dbReference type="OrthoDB" id="4121153at2759"/>
<evidence type="ECO:0000256" key="1">
    <source>
        <dbReference type="ARBA" id="ARBA00023242"/>
    </source>
</evidence>